<comment type="caution">
    <text evidence="1">The sequence shown here is derived from an EMBL/GenBank/DDBJ whole genome shotgun (WGS) entry which is preliminary data.</text>
</comment>
<evidence type="ECO:0000313" key="2">
    <source>
        <dbReference type="Proteomes" id="UP000268093"/>
    </source>
</evidence>
<sequence length="87" mass="9802">MVFFGASFSFSWSLRFEIDSYVSLVPGVGGIFLFFLPASLCVHWFYLPSSHFPAPFIIHSHAPSPLSDSLNFFFLFILHLAPLTIDS</sequence>
<reference evidence="1 2" key="1">
    <citation type="journal article" date="2018" name="New Phytol.">
        <title>Phylogenomics of Endogonaceae and evolution of mycorrhizas within Mucoromycota.</title>
        <authorList>
            <person name="Chang Y."/>
            <person name="Desiro A."/>
            <person name="Na H."/>
            <person name="Sandor L."/>
            <person name="Lipzen A."/>
            <person name="Clum A."/>
            <person name="Barry K."/>
            <person name="Grigoriev I.V."/>
            <person name="Martin F.M."/>
            <person name="Stajich J.E."/>
            <person name="Smith M.E."/>
            <person name="Bonito G."/>
            <person name="Spatafora J.W."/>
        </authorList>
    </citation>
    <scope>NUCLEOTIDE SEQUENCE [LARGE SCALE GENOMIC DNA]</scope>
    <source>
        <strain evidence="1 2">GMNB39</strain>
    </source>
</reference>
<keyword evidence="2" id="KW-1185">Reference proteome</keyword>
<dbReference type="AlphaFoldDB" id="A0A433D5A5"/>
<gene>
    <name evidence="1" type="ORF">BC936DRAFT_147510</name>
</gene>
<dbReference type="EMBL" id="RBNI01006515">
    <property type="protein sequence ID" value="RUP45973.1"/>
    <property type="molecule type" value="Genomic_DNA"/>
</dbReference>
<evidence type="ECO:0000313" key="1">
    <source>
        <dbReference type="EMBL" id="RUP45973.1"/>
    </source>
</evidence>
<name>A0A433D5A5_9FUNG</name>
<accession>A0A433D5A5</accession>
<protein>
    <submittedName>
        <fullName evidence="1">Uncharacterized protein</fullName>
    </submittedName>
</protein>
<dbReference type="Proteomes" id="UP000268093">
    <property type="component" value="Unassembled WGS sequence"/>
</dbReference>
<proteinExistence type="predicted"/>
<organism evidence="1 2">
    <name type="scientific">Jimgerdemannia flammicorona</name>
    <dbReference type="NCBI Taxonomy" id="994334"/>
    <lineage>
        <taxon>Eukaryota</taxon>
        <taxon>Fungi</taxon>
        <taxon>Fungi incertae sedis</taxon>
        <taxon>Mucoromycota</taxon>
        <taxon>Mucoromycotina</taxon>
        <taxon>Endogonomycetes</taxon>
        <taxon>Endogonales</taxon>
        <taxon>Endogonaceae</taxon>
        <taxon>Jimgerdemannia</taxon>
    </lineage>
</organism>